<dbReference type="GO" id="GO:0005524">
    <property type="term" value="F:ATP binding"/>
    <property type="evidence" value="ECO:0007669"/>
    <property type="project" value="UniProtKB-UniRule"/>
</dbReference>
<reference evidence="13 14" key="1">
    <citation type="submission" date="2019-03" db="EMBL/GenBank/DDBJ databases">
        <title>Single cell metagenomics reveals metabolic interactions within the superorganism composed of flagellate Streblomastix strix and complex community of Bacteroidetes bacteria on its surface.</title>
        <authorList>
            <person name="Treitli S.C."/>
            <person name="Kolisko M."/>
            <person name="Husnik F."/>
            <person name="Keeling P."/>
            <person name="Hampl V."/>
        </authorList>
    </citation>
    <scope>NUCLEOTIDE SEQUENCE [LARGE SCALE GENOMIC DNA]</scope>
    <source>
        <strain evidence="13">ST1C</strain>
    </source>
</reference>
<evidence type="ECO:0000256" key="3">
    <source>
        <dbReference type="ARBA" id="ARBA00022527"/>
    </source>
</evidence>
<keyword evidence="7 10" id="KW-0067">ATP-binding</keyword>
<dbReference type="Proteomes" id="UP000324800">
    <property type="component" value="Unassembled WGS sequence"/>
</dbReference>
<feature type="binding site" evidence="10">
    <location>
        <position position="35"/>
    </location>
    <ligand>
        <name>ATP</name>
        <dbReference type="ChEBI" id="CHEBI:30616"/>
    </ligand>
</feature>
<keyword evidence="5 10" id="KW-0547">Nucleotide-binding</keyword>
<evidence type="ECO:0000313" key="13">
    <source>
        <dbReference type="EMBL" id="KAA6367305.1"/>
    </source>
</evidence>
<proteinExistence type="inferred from homology"/>
<evidence type="ECO:0000256" key="1">
    <source>
        <dbReference type="ARBA" id="ARBA00010886"/>
    </source>
</evidence>
<keyword evidence="3 11" id="KW-0723">Serine/threonine-protein kinase</keyword>
<dbReference type="PANTHER" id="PTHR44899:SF6">
    <property type="entry name" value="SERINE_THREONINE PROTEIN KINASE"/>
    <property type="match status" value="1"/>
</dbReference>
<dbReference type="PROSITE" id="PS50011">
    <property type="entry name" value="PROTEIN_KINASE_DOM"/>
    <property type="match status" value="1"/>
</dbReference>
<dbReference type="EMBL" id="SNRW01018476">
    <property type="protein sequence ID" value="KAA6367305.1"/>
    <property type="molecule type" value="Genomic_DNA"/>
</dbReference>
<dbReference type="SMART" id="SM00220">
    <property type="entry name" value="S_TKc"/>
    <property type="match status" value="1"/>
</dbReference>
<evidence type="ECO:0000256" key="11">
    <source>
        <dbReference type="RuleBase" id="RU000304"/>
    </source>
</evidence>
<evidence type="ECO:0000256" key="4">
    <source>
        <dbReference type="ARBA" id="ARBA00022679"/>
    </source>
</evidence>
<name>A0A5J4UCI0_9EUKA</name>
<dbReference type="PROSITE" id="PS00107">
    <property type="entry name" value="PROTEIN_KINASE_ATP"/>
    <property type="match status" value="1"/>
</dbReference>
<evidence type="ECO:0000256" key="9">
    <source>
        <dbReference type="ARBA" id="ARBA00048679"/>
    </source>
</evidence>
<gene>
    <name evidence="13" type="ORF">EZS28_037167</name>
</gene>
<dbReference type="InterPro" id="IPR017441">
    <property type="entry name" value="Protein_kinase_ATP_BS"/>
</dbReference>
<keyword evidence="4" id="KW-0808">Transferase</keyword>
<sequence length="144" mass="16781">MSLAAFTKIKLLGKGSYGSVYEVKRNVDGKKYAMKEINLKFLSMKEEEESLNEIRILASFRHQNITKFKEAFIAEDKLYIVTELVDGGDLLQLIKRRKMTKRYFNEDTIWSIFIQICLGLHYLHDKNVLHRDIKSANVFLTTDG</sequence>
<feature type="domain" description="Protein kinase" evidence="12">
    <location>
        <begin position="6"/>
        <end position="144"/>
    </location>
</feature>
<dbReference type="EC" id="2.7.11.1" evidence="2"/>
<dbReference type="PANTHER" id="PTHR44899">
    <property type="entry name" value="CAMK FAMILY PROTEIN KINASE"/>
    <property type="match status" value="1"/>
</dbReference>
<dbReference type="InterPro" id="IPR051131">
    <property type="entry name" value="NEK_Ser/Thr_kinase_NIMA"/>
</dbReference>
<dbReference type="FunFam" id="3.30.200.20:FF:000097">
    <property type="entry name" value="Probable serine/threonine-protein kinase nek1"/>
    <property type="match status" value="1"/>
</dbReference>
<accession>A0A5J4UCI0</accession>
<dbReference type="SUPFAM" id="SSF56112">
    <property type="entry name" value="Protein kinase-like (PK-like)"/>
    <property type="match status" value="1"/>
</dbReference>
<comment type="caution">
    <text evidence="13">The sequence shown here is derived from an EMBL/GenBank/DDBJ whole genome shotgun (WGS) entry which is preliminary data.</text>
</comment>
<protein>
    <recommendedName>
        <fullName evidence="2">non-specific serine/threonine protein kinase</fullName>
        <ecNumber evidence="2">2.7.11.1</ecNumber>
    </recommendedName>
</protein>
<evidence type="ECO:0000256" key="5">
    <source>
        <dbReference type="ARBA" id="ARBA00022741"/>
    </source>
</evidence>
<comment type="catalytic activity">
    <reaction evidence="8">
        <text>L-threonyl-[protein] + ATP = O-phospho-L-threonyl-[protein] + ADP + H(+)</text>
        <dbReference type="Rhea" id="RHEA:46608"/>
        <dbReference type="Rhea" id="RHEA-COMP:11060"/>
        <dbReference type="Rhea" id="RHEA-COMP:11605"/>
        <dbReference type="ChEBI" id="CHEBI:15378"/>
        <dbReference type="ChEBI" id="CHEBI:30013"/>
        <dbReference type="ChEBI" id="CHEBI:30616"/>
        <dbReference type="ChEBI" id="CHEBI:61977"/>
        <dbReference type="ChEBI" id="CHEBI:456216"/>
        <dbReference type="EC" id="2.7.11.1"/>
    </reaction>
</comment>
<dbReference type="AlphaFoldDB" id="A0A5J4UCI0"/>
<dbReference type="InterPro" id="IPR000719">
    <property type="entry name" value="Prot_kinase_dom"/>
</dbReference>
<dbReference type="Pfam" id="PF00069">
    <property type="entry name" value="Pkinase"/>
    <property type="match status" value="1"/>
</dbReference>
<dbReference type="OrthoDB" id="248923at2759"/>
<comment type="catalytic activity">
    <reaction evidence="9">
        <text>L-seryl-[protein] + ATP = O-phospho-L-seryl-[protein] + ADP + H(+)</text>
        <dbReference type="Rhea" id="RHEA:17989"/>
        <dbReference type="Rhea" id="RHEA-COMP:9863"/>
        <dbReference type="Rhea" id="RHEA-COMP:11604"/>
        <dbReference type="ChEBI" id="CHEBI:15378"/>
        <dbReference type="ChEBI" id="CHEBI:29999"/>
        <dbReference type="ChEBI" id="CHEBI:30616"/>
        <dbReference type="ChEBI" id="CHEBI:83421"/>
        <dbReference type="ChEBI" id="CHEBI:456216"/>
        <dbReference type="EC" id="2.7.11.1"/>
    </reaction>
</comment>
<dbReference type="Gene3D" id="3.30.200.20">
    <property type="entry name" value="Phosphorylase Kinase, domain 1"/>
    <property type="match status" value="1"/>
</dbReference>
<evidence type="ECO:0000256" key="6">
    <source>
        <dbReference type="ARBA" id="ARBA00022777"/>
    </source>
</evidence>
<dbReference type="Gene3D" id="1.10.510.10">
    <property type="entry name" value="Transferase(Phosphotransferase) domain 1"/>
    <property type="match status" value="1"/>
</dbReference>
<evidence type="ECO:0000256" key="8">
    <source>
        <dbReference type="ARBA" id="ARBA00047899"/>
    </source>
</evidence>
<evidence type="ECO:0000256" key="10">
    <source>
        <dbReference type="PROSITE-ProRule" id="PRU10141"/>
    </source>
</evidence>
<evidence type="ECO:0000259" key="12">
    <source>
        <dbReference type="PROSITE" id="PS50011"/>
    </source>
</evidence>
<comment type="similarity">
    <text evidence="1">Belongs to the protein kinase superfamily. NEK Ser/Thr protein kinase family. NIMA subfamily.</text>
</comment>
<organism evidence="13 14">
    <name type="scientific">Streblomastix strix</name>
    <dbReference type="NCBI Taxonomy" id="222440"/>
    <lineage>
        <taxon>Eukaryota</taxon>
        <taxon>Metamonada</taxon>
        <taxon>Preaxostyla</taxon>
        <taxon>Oxymonadida</taxon>
        <taxon>Streblomastigidae</taxon>
        <taxon>Streblomastix</taxon>
    </lineage>
</organism>
<dbReference type="InterPro" id="IPR011009">
    <property type="entry name" value="Kinase-like_dom_sf"/>
</dbReference>
<feature type="non-terminal residue" evidence="13">
    <location>
        <position position="144"/>
    </location>
</feature>
<keyword evidence="6 13" id="KW-0418">Kinase</keyword>
<dbReference type="PROSITE" id="PS00108">
    <property type="entry name" value="PROTEIN_KINASE_ST"/>
    <property type="match status" value="1"/>
</dbReference>
<evidence type="ECO:0000313" key="14">
    <source>
        <dbReference type="Proteomes" id="UP000324800"/>
    </source>
</evidence>
<evidence type="ECO:0000256" key="7">
    <source>
        <dbReference type="ARBA" id="ARBA00022840"/>
    </source>
</evidence>
<dbReference type="InterPro" id="IPR008271">
    <property type="entry name" value="Ser/Thr_kinase_AS"/>
</dbReference>
<dbReference type="GO" id="GO:0004674">
    <property type="term" value="F:protein serine/threonine kinase activity"/>
    <property type="evidence" value="ECO:0007669"/>
    <property type="project" value="UniProtKB-KW"/>
</dbReference>
<evidence type="ECO:0000256" key="2">
    <source>
        <dbReference type="ARBA" id="ARBA00012513"/>
    </source>
</evidence>